<accession>A0A4P7VPX9</accession>
<protein>
    <recommendedName>
        <fullName evidence="4">Prophage tail endopeptidase domain-containing protein</fullName>
    </recommendedName>
</protein>
<evidence type="ECO:0000313" key="2">
    <source>
        <dbReference type="EMBL" id="QCD35599.1"/>
    </source>
</evidence>
<proteinExistence type="predicted"/>
<gene>
    <name evidence="2" type="ORF">E7746_06675</name>
</gene>
<evidence type="ECO:0008006" key="4">
    <source>
        <dbReference type="Google" id="ProtNLM"/>
    </source>
</evidence>
<dbReference type="RefSeq" id="WP_136410258.1">
    <property type="nucleotide sequence ID" value="NZ_CP039393.1"/>
</dbReference>
<dbReference type="KEGG" id="mgod:E7746_06675"/>
<reference evidence="2 3" key="1">
    <citation type="submission" date="2019-02" db="EMBL/GenBank/DDBJ databases">
        <title>Isolation and identification of novel species under the genus Muribaculum.</title>
        <authorList>
            <person name="Miyake S."/>
            <person name="Ding Y."/>
            <person name="Low A."/>
            <person name="Soh M."/>
            <person name="Seedorf H."/>
        </authorList>
    </citation>
    <scope>NUCLEOTIDE SEQUENCE [LARGE SCALE GENOMIC DNA]</scope>
    <source>
        <strain evidence="2 3">TLL-A4</strain>
    </source>
</reference>
<dbReference type="Proteomes" id="UP000297031">
    <property type="component" value="Chromosome"/>
</dbReference>
<evidence type="ECO:0000256" key="1">
    <source>
        <dbReference type="SAM" id="Coils"/>
    </source>
</evidence>
<dbReference type="OrthoDB" id="1031347at2"/>
<evidence type="ECO:0000313" key="3">
    <source>
        <dbReference type="Proteomes" id="UP000297031"/>
    </source>
</evidence>
<name>A0A4P7VPX9_9BACT</name>
<feature type="coiled-coil region" evidence="1">
    <location>
        <begin position="1065"/>
        <end position="1099"/>
    </location>
</feature>
<keyword evidence="3" id="KW-1185">Reference proteome</keyword>
<keyword evidence="1" id="KW-0175">Coiled coil</keyword>
<sequence length="1624" mass="180351">MLIKIYDKTGILKAELSPENSSTQVKEIQGDNVLSLSFTLPRHIALDVDDYADFMWERYWLTKQYRPKQKSTGEWIYNLKMYGVESLIKNFLVIKSVDGDNEPVFTLTASPREHLALIVKCINDGFGTNDWKVGIVEGVDNIVIDYRGKYCDEALRELAEKVGVEYWGEGTTVNLCRCEHGEPLTLGYDKGLTSLDCGDADNVKFYTRLFPVGSSKNIDQTKYGSSRLRLPGGQRYVEVNADKYSRVDHYEEAAFSGIYPHYTGTVSSVRSEELTGEDGNKFTVYYFKDNNLPFDPNQYEIGGLVKRVSFQEGSELAGLGNEDNGTYYFEVNFDSATREFEIITIWPYDDGTQLPGTTLVPKPGDRYIPWNIRMPDEYYRRAEAELLDAVNKYNADHALDVAVYKAPTDHVWIEQNNIVLTVGRRVRLESEKYFPGPGYRDSRITKITRKVNLPSQMDLEISDALSRRTLDKVRDNITGIKNYVESGKAGLPDIIGTGDNTPFTDTNILSALRTIKEIAKRALSRLHDDEAAGLIKFLAGLEVGTYKEGLSGAKIDADGNAIFGELLTRLKATLAQLQVNGASEFRGQLSSEDFISGFIGGKGWSIFKREVLNALGIPETKYTAEFDDIVIRGTLRVFTMVISQLLGENDNRIFTGMMEVDHYDPATGRVYLQTHDGKFYNPFRKDDYIMVQQYNGMPSGENDHYITKHYELIITDAGCGDQSDGEDRLDWVELKNFVSADGRAAADVISKGDTFTRVDNATDADRKGLIQIITVGTATPYMDIVYGMKTDPDNYLKGRLGNLQGIHHHLFGWLDGFGELLTNLYAVGDFRLRRTGESIDAKIEMLKAMFATRYSNLRYELTEDDNYLRNATFDETMDGWTVQDDGKVITSNGKALLMNGNTYVADGRIAGIEQLDGRNVLHIKKSMIRQANALIRKPGTHKEYVPPAHNDMTDQWVDVKDTLYMSICFFAKSDGTLTIGMSGATSEPGSLPVPATVAVTSSMEWQDLQWQGTWDGKGDFVLQYTGDMYVSILSVTDKPLDDFKKEVSTQIIQTAGNIRLLGTNINNLKGTVTNLGIELDAAEEQIRIYADKYDKLNGTVTQIGIDLDAAEATLSLHANYIDNINDNITRLGVRLNAAEGSITNYATRISANETAISALRVKTDSISSTVAGVQGDLDTAKARIEAVAAIANSAGDAKVYNQASNPWNSWPSGQEHKYVGATWHNTSDGHTYRYIGYDNSNTWEDITNQQDSVSYILQNKDKISTVVGSFDSAGNLTNTSGLVTTAYASQIYATKTTVDALSGRVSTAEASINVHSTQIAMRVEKDGIISAINQSAESVTIQASKINFNGMVTMNNSFRVETNGTTHIGGFVVSGSGLTNGPDFSNDAYIIFRNDAHGCFAGIGGNVLPSTSGARGVARFENYDDSDWWGLGHNYALLVGARGAADNSAIAISGGYVSGLALKTQVIGHDSITQTTVPTTKSVTIARDVNSVYVSTHFNWRANSSKSYESKTREIRLTLPDMQPYDNGHVLFIKRGSNNGNYVRVIPGWSYRREYNSSTMKWETKSGRSYIIYDNESYATYSSPLTIESCGDAMCFIYHRELQVTISNVTYYGAWVQHKFPREW</sequence>
<dbReference type="EMBL" id="CP039393">
    <property type="protein sequence ID" value="QCD35599.1"/>
    <property type="molecule type" value="Genomic_DNA"/>
</dbReference>
<dbReference type="Gene3D" id="1.20.5.340">
    <property type="match status" value="1"/>
</dbReference>
<organism evidence="2 3">
    <name type="scientific">Muribaculum gordoncarteri</name>
    <dbReference type="NCBI Taxonomy" id="2530390"/>
    <lineage>
        <taxon>Bacteria</taxon>
        <taxon>Pseudomonadati</taxon>
        <taxon>Bacteroidota</taxon>
        <taxon>Bacteroidia</taxon>
        <taxon>Bacteroidales</taxon>
        <taxon>Muribaculaceae</taxon>
        <taxon>Muribaculum</taxon>
    </lineage>
</organism>